<evidence type="ECO:0000256" key="3">
    <source>
        <dbReference type="ARBA" id="ARBA00022989"/>
    </source>
</evidence>
<feature type="transmembrane region" description="Helical" evidence="6">
    <location>
        <begin position="709"/>
        <end position="726"/>
    </location>
</feature>
<feature type="transmembrane region" description="Helical" evidence="6">
    <location>
        <begin position="738"/>
        <end position="760"/>
    </location>
</feature>
<dbReference type="GeneID" id="14493089"/>
<feature type="transmembrane region" description="Helical" evidence="6">
    <location>
        <begin position="90"/>
        <end position="114"/>
    </location>
</feature>
<dbReference type="OMA" id="VTWPAFV"/>
<accession>I2GW45</accession>
<dbReference type="InterPro" id="IPR049453">
    <property type="entry name" value="Memb_transporter_dom"/>
</dbReference>
<dbReference type="eggNOG" id="KOG4711">
    <property type="taxonomic scope" value="Eukaryota"/>
</dbReference>
<name>I2GW45_HENB6</name>
<organism evidence="9 10">
    <name type="scientific">Henningerozyma blattae (strain ATCC 34711 / CBS 6284 / DSM 70876 / NBRC 10599 / NRRL Y-10934 / UCD 77-7)</name>
    <name type="common">Yeast</name>
    <name type="synonym">Tetrapisispora blattae</name>
    <dbReference type="NCBI Taxonomy" id="1071380"/>
    <lineage>
        <taxon>Eukaryota</taxon>
        <taxon>Fungi</taxon>
        <taxon>Dikarya</taxon>
        <taxon>Ascomycota</taxon>
        <taxon>Saccharomycotina</taxon>
        <taxon>Saccharomycetes</taxon>
        <taxon>Saccharomycetales</taxon>
        <taxon>Saccharomycetaceae</taxon>
        <taxon>Henningerozyma</taxon>
    </lineage>
</organism>
<evidence type="ECO:0000256" key="4">
    <source>
        <dbReference type="ARBA" id="ARBA00023136"/>
    </source>
</evidence>
<dbReference type="KEGG" id="tbl:TBLA_0A05540"/>
<feature type="transmembrane region" description="Helical" evidence="6">
    <location>
        <begin position="601"/>
        <end position="621"/>
    </location>
</feature>
<dbReference type="PANTHER" id="PTHR47804:SF4">
    <property type="entry name" value="AFR661WP"/>
    <property type="match status" value="1"/>
</dbReference>
<evidence type="ECO:0000256" key="5">
    <source>
        <dbReference type="SAM" id="MobiDB-lite"/>
    </source>
</evidence>
<dbReference type="PANTHER" id="PTHR47804">
    <property type="entry name" value="60S RIBOSOMAL PROTEIN L19"/>
    <property type="match status" value="1"/>
</dbReference>
<evidence type="ECO:0000256" key="2">
    <source>
        <dbReference type="ARBA" id="ARBA00022692"/>
    </source>
</evidence>
<gene>
    <name evidence="9" type="primary">TBLA0A05540</name>
    <name evidence="9" type="ORF">TBLA_0A05540</name>
</gene>
<dbReference type="RefSeq" id="XP_004177866.1">
    <property type="nucleotide sequence ID" value="XM_004177818.1"/>
</dbReference>
<dbReference type="FunCoup" id="I2GW45">
    <property type="interactions" value="27"/>
</dbReference>
<feature type="domain" description="Integral membrane bound transporter" evidence="8">
    <location>
        <begin position="628"/>
        <end position="755"/>
    </location>
</feature>
<feature type="transmembrane region" description="Helical" evidence="6">
    <location>
        <begin position="151"/>
        <end position="170"/>
    </location>
</feature>
<evidence type="ECO:0000256" key="6">
    <source>
        <dbReference type="SAM" id="Phobius"/>
    </source>
</evidence>
<keyword evidence="10" id="KW-1185">Reference proteome</keyword>
<dbReference type="InterPro" id="IPR018823">
    <property type="entry name" value="ArAE_2_N"/>
</dbReference>
<dbReference type="PRINTS" id="PR02047">
    <property type="entry name" value="BREFELDNASP4"/>
</dbReference>
<feature type="domain" description="Putative ER transporter 6TM N-terminal" evidence="7">
    <location>
        <begin position="9"/>
        <end position="416"/>
    </location>
</feature>
<feature type="compositionally biased region" description="Low complexity" evidence="5">
    <location>
        <begin position="1061"/>
        <end position="1071"/>
    </location>
</feature>
<keyword evidence="3 6" id="KW-1133">Transmembrane helix</keyword>
<dbReference type="InterPro" id="IPR023244">
    <property type="entry name" value="Brefeldin_A-sensitivity_4"/>
</dbReference>
<feature type="transmembrane region" description="Helical" evidence="6">
    <location>
        <begin position="120"/>
        <end position="139"/>
    </location>
</feature>
<dbReference type="EMBL" id="HE806316">
    <property type="protein sequence ID" value="CCH58347.1"/>
    <property type="molecule type" value="Genomic_DNA"/>
</dbReference>
<dbReference type="Proteomes" id="UP000002866">
    <property type="component" value="Chromosome 1"/>
</dbReference>
<dbReference type="AlphaFoldDB" id="I2GW45"/>
<keyword evidence="2 6" id="KW-0812">Transmembrane</keyword>
<keyword evidence="4 6" id="KW-0472">Membrane</keyword>
<protein>
    <submittedName>
        <fullName evidence="9">Uncharacterized protein</fullName>
    </submittedName>
</protein>
<feature type="transmembrane region" description="Helical" evidence="6">
    <location>
        <begin position="684"/>
        <end position="702"/>
    </location>
</feature>
<reference evidence="9 10" key="1">
    <citation type="journal article" date="2011" name="Proc. Natl. Acad. Sci. U.S.A.">
        <title>Evolutionary erosion of yeast sex chromosomes by mating-type switching accidents.</title>
        <authorList>
            <person name="Gordon J.L."/>
            <person name="Armisen D."/>
            <person name="Proux-Wera E."/>
            <person name="Oheigeartaigh S.S."/>
            <person name="Byrne K.P."/>
            <person name="Wolfe K.H."/>
        </authorList>
    </citation>
    <scope>NUCLEOTIDE SEQUENCE [LARGE SCALE GENOMIC DNA]</scope>
    <source>
        <strain evidence="10">ATCC 34711 / CBS 6284 / DSM 70876 / NBRC 10599 / NRRL Y-10934 / UCD 77-7</strain>
    </source>
</reference>
<evidence type="ECO:0000256" key="1">
    <source>
        <dbReference type="ARBA" id="ARBA00004141"/>
    </source>
</evidence>
<dbReference type="GO" id="GO:0016020">
    <property type="term" value="C:membrane"/>
    <property type="evidence" value="ECO:0007669"/>
    <property type="project" value="UniProtKB-SubCell"/>
</dbReference>
<feature type="region of interest" description="Disordered" evidence="5">
    <location>
        <begin position="1061"/>
        <end position="1088"/>
    </location>
</feature>
<dbReference type="Pfam" id="PF13515">
    <property type="entry name" value="FUSC_2"/>
    <property type="match status" value="1"/>
</dbReference>
<evidence type="ECO:0000259" key="8">
    <source>
        <dbReference type="Pfam" id="PF13515"/>
    </source>
</evidence>
<dbReference type="STRING" id="1071380.I2GW45"/>
<dbReference type="InParanoid" id="I2GW45"/>
<comment type="subcellular location">
    <subcellularLocation>
        <location evidence="1">Membrane</location>
        <topology evidence="1">Multi-pass membrane protein</topology>
    </subcellularLocation>
</comment>
<dbReference type="OrthoDB" id="68611at2759"/>
<evidence type="ECO:0000313" key="9">
    <source>
        <dbReference type="EMBL" id="CCH58347.1"/>
    </source>
</evidence>
<dbReference type="InterPro" id="IPR052430">
    <property type="entry name" value="IVT-Associated"/>
</dbReference>
<proteinExistence type="predicted"/>
<evidence type="ECO:0000259" key="7">
    <source>
        <dbReference type="Pfam" id="PF10337"/>
    </source>
</evidence>
<dbReference type="HOGENOM" id="CLU_007711_0_0_1"/>
<evidence type="ECO:0000313" key="10">
    <source>
        <dbReference type="Proteomes" id="UP000002866"/>
    </source>
</evidence>
<feature type="transmembrane region" description="Helical" evidence="6">
    <location>
        <begin position="47"/>
        <end position="69"/>
    </location>
</feature>
<dbReference type="Pfam" id="PF10337">
    <property type="entry name" value="ArAE_2_N"/>
    <property type="match status" value="1"/>
</dbReference>
<feature type="transmembrane region" description="Helical" evidence="6">
    <location>
        <begin position="653"/>
        <end position="672"/>
    </location>
</feature>
<sequence>MYNKFHYGIYFCLIPIVRNRLGTEPGMLPLISVIVHPGRRVSGTMHGTLYCITGLIFGLAWSIFGRFLGQQCLGSYWKTMTEAEIYKQHFIRYQSALGIMAMFEVIMLFIHGWMRSVNHLYFGIVFPFFLVVHFVFMAPLTQSNATIANSFATPFYFGIALSIFFNLTIFPEFGSTYLGNSIVDTLNHFHKLIDHSTNFFVSVENEDLRGTLYNKLPNSLGKLNTMRSAISKKVSNCGLVFHESLYEISYSYVSPEKLENVIENIRPLSVYVNGLVDACQLKFTLLNKNKISDDLNNNDTYNNNNKDKTESDFSMDMKINQEIEYADVKKLLTILDKVRPSIVEIHTILSECIYDAKLTLAYVYDVNLKKVRSCSMFKNGNFKTFRNKTQVRDEIDLNESIRRLEDALLEYGTVFREDLTELGLDFLKPEDEMFLFSSFLINFKQTIESVLIILRTINELSSIRKRQEAKGWIRGKKIWIHFMRNFTTFKMWLFKSYSSGNTVTESEALRGVVGESFTANSTFVNRMPFEEIQAVKNMKGEDLQPSKSQDTSKENEADITTFDLTNKKSHRFYKDKEYISELTIFSKMTISVRDFCMRSKFHFRFGFQVVIALMVCSFPIFTPKYRSWYRNYRGTWMGFVCILSMEPSIGDTLWVFFLRGAGVLIGSAWAYLSYVAGVNQTNPYLETIITCFGSAPGFYFFLGTPYVKAAIIQIISIYVVMLAAILPSNVPGGILLNFAKRCLAIGYGGGIGLAVQYLFFPLKARDMLNTEISYVCGCVAEMELIHATALEGQNLSESLTDIGLDNYLKVSQSAKAALGRASTYKKLARQEPRIKGEYTSIENVFTQIIFILGQIIDRMDNIALLRANIGSAIIEELNDLVHPYRREVVASISCILRCLQEAFINKTPLPQYLPSARIKHRRLVNSVRQILSHRYRKEINAINNTANKRRMSSKSIYNEETYLSDGNEDEDIIITTSSKKLRQGKQFETAHEFYLKERFLSWNATSSALEEIIAYIEELVKLTRILVGVNAFKYGFLSRPLYEEWAAEAVQDFDTFLYNQQNNSNNNTTDDSVSHEPTPVFGQTPEGIVSDTLASSDEENSFETLDSLPEQPQQYVGDDSDLELGNGNQFLHNLERIPTIKLQEAQQNVQSSYRKRAFSIGTFNDDTSMPLATLLRRKTTEYMDDVTDDDYEDDANMISDIPLALKRIISNKSKHRG</sequence>